<evidence type="ECO:0000313" key="3">
    <source>
        <dbReference type="Proteomes" id="UP000034816"/>
    </source>
</evidence>
<organism evidence="2 3">
    <name type="scientific">candidate division WS6 bacterium GW2011_GWF1_35_23</name>
    <dbReference type="NCBI Taxonomy" id="1619097"/>
    <lineage>
        <taxon>Bacteria</taxon>
        <taxon>Candidatus Dojkabacteria</taxon>
    </lineage>
</organism>
<keyword evidence="1" id="KW-0812">Transmembrane</keyword>
<dbReference type="InterPro" id="IPR013783">
    <property type="entry name" value="Ig-like_fold"/>
</dbReference>
<feature type="transmembrane region" description="Helical" evidence="1">
    <location>
        <begin position="192"/>
        <end position="213"/>
    </location>
</feature>
<proteinExistence type="predicted"/>
<dbReference type="Gene3D" id="2.60.40.10">
    <property type="entry name" value="Immunoglobulins"/>
    <property type="match status" value="1"/>
</dbReference>
<protein>
    <submittedName>
        <fullName evidence="2">Uncharacterized protein</fullName>
    </submittedName>
</protein>
<comment type="caution">
    <text evidence="2">The sequence shown here is derived from an EMBL/GenBank/DDBJ whole genome shotgun (WGS) entry which is preliminary data.</text>
</comment>
<sequence>MSNISKLIQAMKKIHLFQLLIFLVIFLSPSAIQSADFDRYKDSETESPYYAPILFQAYGQKINGATEEIQFTVTSVSVNNEIVEITENKDIYVAKDDAVRIAGKAEPKSNVIVYYSDKKIIVTTRENGDWIVLFSITNMNESKYPVTAQLENTKKTTPLITLVVGTGKKVIQPILDTGVSQESSFFENKGEYIAFIFVILFATALGWFLGSYSEKKKLNKNKRIK</sequence>
<evidence type="ECO:0000313" key="2">
    <source>
        <dbReference type="EMBL" id="KKP74730.1"/>
    </source>
</evidence>
<dbReference type="AlphaFoldDB" id="A0A0G0EHQ2"/>
<dbReference type="EMBL" id="LBQH01000036">
    <property type="protein sequence ID" value="KKP74730.1"/>
    <property type="molecule type" value="Genomic_DNA"/>
</dbReference>
<gene>
    <name evidence="2" type="ORF">UR73_C0036G0005</name>
</gene>
<reference evidence="2 3" key="1">
    <citation type="journal article" date="2015" name="Nature">
        <title>rRNA introns, odd ribosomes, and small enigmatic genomes across a large radiation of phyla.</title>
        <authorList>
            <person name="Brown C.T."/>
            <person name="Hug L.A."/>
            <person name="Thomas B.C."/>
            <person name="Sharon I."/>
            <person name="Castelle C.J."/>
            <person name="Singh A."/>
            <person name="Wilkins M.J."/>
            <person name="Williams K.H."/>
            <person name="Banfield J.F."/>
        </authorList>
    </citation>
    <scope>NUCLEOTIDE SEQUENCE [LARGE SCALE GENOMIC DNA]</scope>
</reference>
<accession>A0A0G0EHQ2</accession>
<name>A0A0G0EHQ2_9BACT</name>
<evidence type="ECO:0000256" key="1">
    <source>
        <dbReference type="SAM" id="Phobius"/>
    </source>
</evidence>
<keyword evidence="1" id="KW-0472">Membrane</keyword>
<dbReference type="Proteomes" id="UP000034816">
    <property type="component" value="Unassembled WGS sequence"/>
</dbReference>
<keyword evidence="1" id="KW-1133">Transmembrane helix</keyword>